<dbReference type="PaxDb" id="39947-A0A0P0W7L1"/>
<accession>A0A0P0W7L1</accession>
<evidence type="ECO:0000313" key="2">
    <source>
        <dbReference type="EMBL" id="BAS87947.1"/>
    </source>
</evidence>
<name>A0A0P0W7L1_ORYSJ</name>
<gene>
    <name evidence="2" type="ordered locus">Os04g0177800</name>
    <name evidence="2" type="ORF">OSNPB_040177800</name>
</gene>
<reference evidence="2 3" key="2">
    <citation type="journal article" date="2013" name="Plant Cell Physiol.">
        <title>Rice Annotation Project Database (RAP-DB): an integrative and interactive database for rice genomics.</title>
        <authorList>
            <person name="Sakai H."/>
            <person name="Lee S.S."/>
            <person name="Tanaka T."/>
            <person name="Numa H."/>
            <person name="Kim J."/>
            <person name="Kawahara Y."/>
            <person name="Wakimoto H."/>
            <person name="Yang C.C."/>
            <person name="Iwamoto M."/>
            <person name="Abe T."/>
            <person name="Yamada Y."/>
            <person name="Muto A."/>
            <person name="Inokuchi H."/>
            <person name="Ikemura T."/>
            <person name="Matsumoto T."/>
            <person name="Sasaki T."/>
            <person name="Itoh T."/>
        </authorList>
    </citation>
    <scope>NUCLEOTIDE SEQUENCE [LARGE SCALE GENOMIC DNA]</scope>
    <source>
        <strain evidence="3">cv. Nipponbare</strain>
    </source>
</reference>
<feature type="region of interest" description="Disordered" evidence="1">
    <location>
        <begin position="53"/>
        <end position="83"/>
    </location>
</feature>
<dbReference type="AlphaFoldDB" id="A0A0P0W7L1"/>
<evidence type="ECO:0000313" key="3">
    <source>
        <dbReference type="Proteomes" id="UP000059680"/>
    </source>
</evidence>
<reference evidence="2 3" key="3">
    <citation type="journal article" date="2013" name="Rice">
        <title>Improvement of the Oryza sativa Nipponbare reference genome using next generation sequence and optical map data.</title>
        <authorList>
            <person name="Kawahara Y."/>
            <person name="de la Bastide M."/>
            <person name="Hamilton J.P."/>
            <person name="Kanamori H."/>
            <person name="McCombie W.R."/>
            <person name="Ouyang S."/>
            <person name="Schwartz D.C."/>
            <person name="Tanaka T."/>
            <person name="Wu J."/>
            <person name="Zhou S."/>
            <person name="Childs K.L."/>
            <person name="Davidson R.M."/>
            <person name="Lin H."/>
            <person name="Quesada-Ocampo L."/>
            <person name="Vaillancourt B."/>
            <person name="Sakai H."/>
            <person name="Lee S.S."/>
            <person name="Kim J."/>
            <person name="Numa H."/>
            <person name="Itoh T."/>
            <person name="Buell C.R."/>
            <person name="Matsumoto T."/>
        </authorList>
    </citation>
    <scope>NUCLEOTIDE SEQUENCE [LARGE SCALE GENOMIC DNA]</scope>
    <source>
        <strain evidence="3">cv. Nipponbare</strain>
    </source>
</reference>
<dbReference type="EMBL" id="AP014960">
    <property type="protein sequence ID" value="BAS87947.1"/>
    <property type="molecule type" value="Genomic_DNA"/>
</dbReference>
<protein>
    <submittedName>
        <fullName evidence="2">Os04g0177800 protein</fullName>
    </submittedName>
</protein>
<keyword evidence="3" id="KW-1185">Reference proteome</keyword>
<reference evidence="3" key="1">
    <citation type="journal article" date="2005" name="Nature">
        <title>The map-based sequence of the rice genome.</title>
        <authorList>
            <consortium name="International rice genome sequencing project (IRGSP)"/>
            <person name="Matsumoto T."/>
            <person name="Wu J."/>
            <person name="Kanamori H."/>
            <person name="Katayose Y."/>
            <person name="Fujisawa M."/>
            <person name="Namiki N."/>
            <person name="Mizuno H."/>
            <person name="Yamamoto K."/>
            <person name="Antonio B.A."/>
            <person name="Baba T."/>
            <person name="Sakata K."/>
            <person name="Nagamura Y."/>
            <person name="Aoki H."/>
            <person name="Arikawa K."/>
            <person name="Arita K."/>
            <person name="Bito T."/>
            <person name="Chiden Y."/>
            <person name="Fujitsuka N."/>
            <person name="Fukunaka R."/>
            <person name="Hamada M."/>
            <person name="Harada C."/>
            <person name="Hayashi A."/>
            <person name="Hijishita S."/>
            <person name="Honda M."/>
            <person name="Hosokawa S."/>
            <person name="Ichikawa Y."/>
            <person name="Idonuma A."/>
            <person name="Iijima M."/>
            <person name="Ikeda M."/>
            <person name="Ikeno M."/>
            <person name="Ito K."/>
            <person name="Ito S."/>
            <person name="Ito T."/>
            <person name="Ito Y."/>
            <person name="Ito Y."/>
            <person name="Iwabuchi A."/>
            <person name="Kamiya K."/>
            <person name="Karasawa W."/>
            <person name="Kurita K."/>
            <person name="Katagiri S."/>
            <person name="Kikuta A."/>
            <person name="Kobayashi H."/>
            <person name="Kobayashi N."/>
            <person name="Machita K."/>
            <person name="Maehara T."/>
            <person name="Masukawa M."/>
            <person name="Mizubayashi T."/>
            <person name="Mukai Y."/>
            <person name="Nagasaki H."/>
            <person name="Nagata Y."/>
            <person name="Naito S."/>
            <person name="Nakashima M."/>
            <person name="Nakama Y."/>
            <person name="Nakamichi Y."/>
            <person name="Nakamura M."/>
            <person name="Meguro A."/>
            <person name="Negishi M."/>
            <person name="Ohta I."/>
            <person name="Ohta T."/>
            <person name="Okamoto M."/>
            <person name="Ono N."/>
            <person name="Saji S."/>
            <person name="Sakaguchi M."/>
            <person name="Sakai K."/>
            <person name="Shibata M."/>
            <person name="Shimokawa T."/>
            <person name="Song J."/>
            <person name="Takazaki Y."/>
            <person name="Terasawa K."/>
            <person name="Tsugane M."/>
            <person name="Tsuji K."/>
            <person name="Ueda S."/>
            <person name="Waki K."/>
            <person name="Yamagata H."/>
            <person name="Yamamoto M."/>
            <person name="Yamamoto S."/>
            <person name="Yamane H."/>
            <person name="Yoshiki S."/>
            <person name="Yoshihara R."/>
            <person name="Yukawa K."/>
            <person name="Zhong H."/>
            <person name="Yano M."/>
            <person name="Yuan Q."/>
            <person name="Ouyang S."/>
            <person name="Liu J."/>
            <person name="Jones K.M."/>
            <person name="Gansberger K."/>
            <person name="Moffat K."/>
            <person name="Hill J."/>
            <person name="Bera J."/>
            <person name="Fadrosh D."/>
            <person name="Jin S."/>
            <person name="Johri S."/>
            <person name="Kim M."/>
            <person name="Overton L."/>
            <person name="Reardon M."/>
            <person name="Tsitrin T."/>
            <person name="Vuong H."/>
            <person name="Weaver B."/>
            <person name="Ciecko A."/>
            <person name="Tallon L."/>
            <person name="Jackson J."/>
            <person name="Pai G."/>
            <person name="Aken S.V."/>
            <person name="Utterback T."/>
            <person name="Reidmuller S."/>
            <person name="Feldblyum T."/>
            <person name="Hsiao J."/>
            <person name="Zismann V."/>
            <person name="Iobst S."/>
            <person name="de Vazeille A.R."/>
            <person name="Buell C.R."/>
            <person name="Ying K."/>
            <person name="Li Y."/>
            <person name="Lu T."/>
            <person name="Huang Y."/>
            <person name="Zhao Q."/>
            <person name="Feng Q."/>
            <person name="Zhang L."/>
            <person name="Zhu J."/>
            <person name="Weng Q."/>
            <person name="Mu J."/>
            <person name="Lu Y."/>
            <person name="Fan D."/>
            <person name="Liu Y."/>
            <person name="Guan J."/>
            <person name="Zhang Y."/>
            <person name="Yu S."/>
            <person name="Liu X."/>
            <person name="Zhang Y."/>
            <person name="Hong G."/>
            <person name="Han B."/>
            <person name="Choisne N."/>
            <person name="Demange N."/>
            <person name="Orjeda G."/>
            <person name="Samain S."/>
            <person name="Cattolico L."/>
            <person name="Pelletier E."/>
            <person name="Couloux A."/>
            <person name="Segurens B."/>
            <person name="Wincker P."/>
            <person name="D'Hont A."/>
            <person name="Scarpelli C."/>
            <person name="Weissenbach J."/>
            <person name="Salanoubat M."/>
            <person name="Quetier F."/>
            <person name="Yu Y."/>
            <person name="Kim H.R."/>
            <person name="Rambo T."/>
            <person name="Currie J."/>
            <person name="Collura K."/>
            <person name="Luo M."/>
            <person name="Yang T."/>
            <person name="Ammiraju J.S.S."/>
            <person name="Engler F."/>
            <person name="Soderlund C."/>
            <person name="Wing R.A."/>
            <person name="Palmer L.E."/>
            <person name="de la Bastide M."/>
            <person name="Spiegel L."/>
            <person name="Nascimento L."/>
            <person name="Zutavern T."/>
            <person name="O'Shaughnessy A."/>
            <person name="Dike S."/>
            <person name="Dedhia N."/>
            <person name="Preston R."/>
            <person name="Balija V."/>
            <person name="McCombie W.R."/>
            <person name="Chow T."/>
            <person name="Chen H."/>
            <person name="Chung M."/>
            <person name="Chen C."/>
            <person name="Shaw J."/>
            <person name="Wu H."/>
            <person name="Hsiao K."/>
            <person name="Chao Y."/>
            <person name="Chu M."/>
            <person name="Cheng C."/>
            <person name="Hour A."/>
            <person name="Lee P."/>
            <person name="Lin S."/>
            <person name="Lin Y."/>
            <person name="Liou J."/>
            <person name="Liu S."/>
            <person name="Hsing Y."/>
            <person name="Raghuvanshi S."/>
            <person name="Mohanty A."/>
            <person name="Bharti A.K."/>
            <person name="Gaur A."/>
            <person name="Gupta V."/>
            <person name="Kumar D."/>
            <person name="Ravi V."/>
            <person name="Vij S."/>
            <person name="Kapur A."/>
            <person name="Khurana P."/>
            <person name="Khurana P."/>
            <person name="Khurana J.P."/>
            <person name="Tyagi A.K."/>
            <person name="Gaikwad K."/>
            <person name="Singh A."/>
            <person name="Dalal V."/>
            <person name="Srivastava S."/>
            <person name="Dixit A."/>
            <person name="Pal A.K."/>
            <person name="Ghazi I.A."/>
            <person name="Yadav M."/>
            <person name="Pandit A."/>
            <person name="Bhargava A."/>
            <person name="Sureshbabu K."/>
            <person name="Batra K."/>
            <person name="Sharma T.R."/>
            <person name="Mohapatra T."/>
            <person name="Singh N.K."/>
            <person name="Messing J."/>
            <person name="Nelson A.B."/>
            <person name="Fuks G."/>
            <person name="Kavchok S."/>
            <person name="Keizer G."/>
            <person name="Linton E."/>
            <person name="Llaca V."/>
            <person name="Song R."/>
            <person name="Tanyolac B."/>
            <person name="Young S."/>
            <person name="Ho-Il K."/>
            <person name="Hahn J.H."/>
            <person name="Sangsakoo G."/>
            <person name="Vanavichit A."/>
            <person name="de Mattos Luiz.A.T."/>
            <person name="Zimmer P.D."/>
            <person name="Malone G."/>
            <person name="Dellagostin O."/>
            <person name="de Oliveira A.C."/>
            <person name="Bevan M."/>
            <person name="Bancroft I."/>
            <person name="Minx P."/>
            <person name="Cordum H."/>
            <person name="Wilson R."/>
            <person name="Cheng Z."/>
            <person name="Jin W."/>
            <person name="Jiang J."/>
            <person name="Leong S.A."/>
            <person name="Iwama H."/>
            <person name="Gojobori T."/>
            <person name="Itoh T."/>
            <person name="Niimura Y."/>
            <person name="Fujii Y."/>
            <person name="Habara T."/>
            <person name="Sakai H."/>
            <person name="Sato Y."/>
            <person name="Wilson G."/>
            <person name="Kumar K."/>
            <person name="McCouch S."/>
            <person name="Juretic N."/>
            <person name="Hoen D."/>
            <person name="Wright S."/>
            <person name="Bruskiewich R."/>
            <person name="Bureau T."/>
            <person name="Miyao A."/>
            <person name="Hirochika H."/>
            <person name="Nishikawa T."/>
            <person name="Kadowaki K."/>
            <person name="Sugiura M."/>
            <person name="Burr B."/>
            <person name="Sasaki T."/>
        </authorList>
    </citation>
    <scope>NUCLEOTIDE SEQUENCE [LARGE SCALE GENOMIC DNA]</scope>
    <source>
        <strain evidence="3">cv. Nipponbare</strain>
    </source>
</reference>
<feature type="compositionally biased region" description="Gly residues" evidence="1">
    <location>
        <begin position="63"/>
        <end position="72"/>
    </location>
</feature>
<dbReference type="Proteomes" id="UP000059680">
    <property type="component" value="Chromosome 4"/>
</dbReference>
<feature type="compositionally biased region" description="Basic and acidic residues" evidence="1">
    <location>
        <begin position="73"/>
        <end position="83"/>
    </location>
</feature>
<organism evidence="2 3">
    <name type="scientific">Oryza sativa subsp. japonica</name>
    <name type="common">Rice</name>
    <dbReference type="NCBI Taxonomy" id="39947"/>
    <lineage>
        <taxon>Eukaryota</taxon>
        <taxon>Viridiplantae</taxon>
        <taxon>Streptophyta</taxon>
        <taxon>Embryophyta</taxon>
        <taxon>Tracheophyta</taxon>
        <taxon>Spermatophyta</taxon>
        <taxon>Magnoliopsida</taxon>
        <taxon>Liliopsida</taxon>
        <taxon>Poales</taxon>
        <taxon>Poaceae</taxon>
        <taxon>BOP clade</taxon>
        <taxon>Oryzoideae</taxon>
        <taxon>Oryzeae</taxon>
        <taxon>Oryzinae</taxon>
        <taxon>Oryza</taxon>
        <taxon>Oryza sativa</taxon>
    </lineage>
</organism>
<proteinExistence type="predicted"/>
<sequence length="83" mass="9043">MLRAGGVGKWPTMRSYRTEDWLRKEVAAVMQTVVGSKGKNDDTGRRSRWAMPTAGRSREGVAAHGGGWWRGGGDGRHCGIEEG</sequence>
<dbReference type="InParanoid" id="A0A0P0W7L1"/>
<evidence type="ECO:0000256" key="1">
    <source>
        <dbReference type="SAM" id="MobiDB-lite"/>
    </source>
</evidence>